<dbReference type="Proteomes" id="UP001328107">
    <property type="component" value="Unassembled WGS sequence"/>
</dbReference>
<name>A0AAN5HXA0_9BILA</name>
<evidence type="ECO:0000313" key="3">
    <source>
        <dbReference type="Proteomes" id="UP001328107"/>
    </source>
</evidence>
<protein>
    <submittedName>
        <fullName evidence="2">Uncharacterized protein</fullName>
    </submittedName>
</protein>
<dbReference type="PANTHER" id="PTHR47521:SF7">
    <property type="entry name" value="SERPENTINE RECEPTOR CLASS EPSILON-6"/>
    <property type="match status" value="1"/>
</dbReference>
<feature type="transmembrane region" description="Helical" evidence="1">
    <location>
        <begin position="76"/>
        <end position="92"/>
    </location>
</feature>
<keyword evidence="1" id="KW-1133">Transmembrane helix</keyword>
<dbReference type="InterPro" id="IPR052860">
    <property type="entry name" value="NRL-GPCR1"/>
</dbReference>
<dbReference type="PANTHER" id="PTHR47521">
    <property type="entry name" value="SERPENTINE RECEPTOR, CLASS E (EPSILON)-RELATED"/>
    <property type="match status" value="1"/>
</dbReference>
<sequence>TTWIELAVSTCSIPLVLLLLYTILTSALHRGIKSVLIMNGLGLLFVTSSHVSVAVYRLMHPGAWLAKDVADNIPLFLHQLAYVTCTVGMLLTT</sequence>
<feature type="transmembrane region" description="Helical" evidence="1">
    <location>
        <begin position="36"/>
        <end position="56"/>
    </location>
</feature>
<evidence type="ECO:0000256" key="1">
    <source>
        <dbReference type="SAM" id="Phobius"/>
    </source>
</evidence>
<keyword evidence="1" id="KW-0472">Membrane</keyword>
<keyword evidence="3" id="KW-1185">Reference proteome</keyword>
<evidence type="ECO:0000313" key="2">
    <source>
        <dbReference type="EMBL" id="GMR44654.1"/>
    </source>
</evidence>
<gene>
    <name evidence="2" type="ORF">PMAYCL1PPCAC_14849</name>
</gene>
<organism evidence="2 3">
    <name type="scientific">Pristionchus mayeri</name>
    <dbReference type="NCBI Taxonomy" id="1317129"/>
    <lineage>
        <taxon>Eukaryota</taxon>
        <taxon>Metazoa</taxon>
        <taxon>Ecdysozoa</taxon>
        <taxon>Nematoda</taxon>
        <taxon>Chromadorea</taxon>
        <taxon>Rhabditida</taxon>
        <taxon>Rhabditina</taxon>
        <taxon>Diplogasteromorpha</taxon>
        <taxon>Diplogasteroidea</taxon>
        <taxon>Neodiplogasteridae</taxon>
        <taxon>Pristionchus</taxon>
    </lineage>
</organism>
<proteinExistence type="predicted"/>
<accession>A0AAN5HXA0</accession>
<feature type="non-terminal residue" evidence="2">
    <location>
        <position position="1"/>
    </location>
</feature>
<feature type="non-terminal residue" evidence="2">
    <location>
        <position position="93"/>
    </location>
</feature>
<keyword evidence="1" id="KW-0812">Transmembrane</keyword>
<feature type="transmembrane region" description="Helical" evidence="1">
    <location>
        <begin position="6"/>
        <end position="24"/>
    </location>
</feature>
<reference evidence="3" key="1">
    <citation type="submission" date="2022-10" db="EMBL/GenBank/DDBJ databases">
        <title>Genome assembly of Pristionchus species.</title>
        <authorList>
            <person name="Yoshida K."/>
            <person name="Sommer R.J."/>
        </authorList>
    </citation>
    <scope>NUCLEOTIDE SEQUENCE [LARGE SCALE GENOMIC DNA]</scope>
    <source>
        <strain evidence="3">RS5460</strain>
    </source>
</reference>
<comment type="caution">
    <text evidence="2">The sequence shown here is derived from an EMBL/GenBank/DDBJ whole genome shotgun (WGS) entry which is preliminary data.</text>
</comment>
<dbReference type="AlphaFoldDB" id="A0AAN5HXA0"/>
<dbReference type="EMBL" id="BTRK01000004">
    <property type="protein sequence ID" value="GMR44654.1"/>
    <property type="molecule type" value="Genomic_DNA"/>
</dbReference>